<gene>
    <name evidence="7" type="ORF">CT19425_30583</name>
</gene>
<dbReference type="Gene3D" id="3.40.630.30">
    <property type="match status" value="1"/>
</dbReference>
<accession>A0A375ICU1</accession>
<dbReference type="InterPro" id="IPR016181">
    <property type="entry name" value="Acyl_CoA_acyltransferase"/>
</dbReference>
<keyword evidence="2" id="KW-1277">Toxin-antitoxin system</keyword>
<evidence type="ECO:0000313" key="7">
    <source>
        <dbReference type="EMBL" id="SPK71359.1"/>
    </source>
</evidence>
<sequence>MLSSCRSPSQRNFLRCWESQQRPMNPRTDNQTLEKIKKLIKIRPLNSQDDRSAFDCSDISMNDWLRQSATQHAQQNLTRTYVAVNDAEPGRLLGYYVLAATRLLLEGISNRLVGMDVSAILLTRLAVDRHFALQGLGGCLLRNALHVVLDASQRTNVQCVLVNATTSSAADFYQHFGFEALAPDRRRLILPMKSILGRMRSVSMPADSNRSDLTTSALAPGFRWPT</sequence>
<evidence type="ECO:0000259" key="6">
    <source>
        <dbReference type="Pfam" id="PF13508"/>
    </source>
</evidence>
<organism evidence="7 8">
    <name type="scientific">Cupriavidus taiwanensis</name>
    <dbReference type="NCBI Taxonomy" id="164546"/>
    <lineage>
        <taxon>Bacteria</taxon>
        <taxon>Pseudomonadati</taxon>
        <taxon>Pseudomonadota</taxon>
        <taxon>Betaproteobacteria</taxon>
        <taxon>Burkholderiales</taxon>
        <taxon>Burkholderiaceae</taxon>
        <taxon>Cupriavidus</taxon>
    </lineage>
</organism>
<proteinExistence type="predicted"/>
<evidence type="ECO:0000256" key="2">
    <source>
        <dbReference type="ARBA" id="ARBA00022649"/>
    </source>
</evidence>
<name>A0A375ICU1_9BURK</name>
<evidence type="ECO:0000313" key="8">
    <source>
        <dbReference type="Proteomes" id="UP000255505"/>
    </source>
</evidence>
<dbReference type="Proteomes" id="UP000255505">
    <property type="component" value="Chromosome I"/>
</dbReference>
<dbReference type="EMBL" id="LT991976">
    <property type="protein sequence ID" value="SPK71359.1"/>
    <property type="molecule type" value="Genomic_DNA"/>
</dbReference>
<dbReference type="AlphaFoldDB" id="A0A375ICU1"/>
<reference evidence="7 8" key="1">
    <citation type="submission" date="2018-01" db="EMBL/GenBank/DDBJ databases">
        <authorList>
            <person name="Gaut B.S."/>
            <person name="Morton B.R."/>
            <person name="Clegg M.T."/>
            <person name="Duvall M.R."/>
        </authorList>
    </citation>
    <scope>NUCLEOTIDE SEQUENCE [LARGE SCALE GENOMIC DNA]</scope>
    <source>
        <strain evidence="7">Cupriavidus taiwanensis LMG 19425</strain>
    </source>
</reference>
<evidence type="ECO:0000256" key="5">
    <source>
        <dbReference type="ARBA" id="ARBA00049880"/>
    </source>
</evidence>
<evidence type="ECO:0000256" key="3">
    <source>
        <dbReference type="ARBA" id="ARBA00022679"/>
    </source>
</evidence>
<comment type="catalytic activity">
    <reaction evidence="5">
        <text>glycyl-tRNA(Gly) + acetyl-CoA = N-acetylglycyl-tRNA(Gly) + CoA + H(+)</text>
        <dbReference type="Rhea" id="RHEA:81867"/>
        <dbReference type="Rhea" id="RHEA-COMP:9683"/>
        <dbReference type="Rhea" id="RHEA-COMP:19766"/>
        <dbReference type="ChEBI" id="CHEBI:15378"/>
        <dbReference type="ChEBI" id="CHEBI:57287"/>
        <dbReference type="ChEBI" id="CHEBI:57288"/>
        <dbReference type="ChEBI" id="CHEBI:78522"/>
        <dbReference type="ChEBI" id="CHEBI:232036"/>
    </reaction>
</comment>
<dbReference type="SUPFAM" id="SSF55729">
    <property type="entry name" value="Acyl-CoA N-acyltransferases (Nat)"/>
    <property type="match status" value="1"/>
</dbReference>
<keyword evidence="1" id="KW-0678">Repressor</keyword>
<evidence type="ECO:0000256" key="1">
    <source>
        <dbReference type="ARBA" id="ARBA00022491"/>
    </source>
</evidence>
<feature type="domain" description="N-acetyltransferase" evidence="6">
    <location>
        <begin position="79"/>
        <end position="179"/>
    </location>
</feature>
<dbReference type="GO" id="GO:0016747">
    <property type="term" value="F:acyltransferase activity, transferring groups other than amino-acyl groups"/>
    <property type="evidence" value="ECO:0007669"/>
    <property type="project" value="InterPro"/>
</dbReference>
<dbReference type="PANTHER" id="PTHR36449">
    <property type="entry name" value="ACETYLTRANSFERASE-RELATED"/>
    <property type="match status" value="1"/>
</dbReference>
<dbReference type="PANTHER" id="PTHR36449:SF1">
    <property type="entry name" value="ACETYLTRANSFERASE"/>
    <property type="match status" value="1"/>
</dbReference>
<evidence type="ECO:0000256" key="4">
    <source>
        <dbReference type="ARBA" id="ARBA00023315"/>
    </source>
</evidence>
<dbReference type="InterPro" id="IPR000182">
    <property type="entry name" value="GNAT_dom"/>
</dbReference>
<protein>
    <submittedName>
        <fullName evidence="7">N-acetyltransferase protein (Modular protein)</fullName>
    </submittedName>
</protein>
<keyword evidence="4" id="KW-0012">Acyltransferase</keyword>
<keyword evidence="3 7" id="KW-0808">Transferase</keyword>
<dbReference type="Pfam" id="PF13508">
    <property type="entry name" value="Acetyltransf_7"/>
    <property type="match status" value="1"/>
</dbReference>